<dbReference type="VEuPathDB" id="FungiDB:F4678DRAFT_438335"/>
<evidence type="ECO:0000313" key="2">
    <source>
        <dbReference type="Proteomes" id="UP001148614"/>
    </source>
</evidence>
<organism evidence="1 2">
    <name type="scientific">Xylaria arbuscula</name>
    <dbReference type="NCBI Taxonomy" id="114810"/>
    <lineage>
        <taxon>Eukaryota</taxon>
        <taxon>Fungi</taxon>
        <taxon>Dikarya</taxon>
        <taxon>Ascomycota</taxon>
        <taxon>Pezizomycotina</taxon>
        <taxon>Sordariomycetes</taxon>
        <taxon>Xylariomycetidae</taxon>
        <taxon>Xylariales</taxon>
        <taxon>Xylariaceae</taxon>
        <taxon>Xylaria</taxon>
    </lineage>
</organism>
<keyword evidence="2" id="KW-1185">Reference proteome</keyword>
<sequence length="1014" mass="113594">MSKTPSHRLGKTNAETGDLHKTARRLGALFEGVAPDAPYLLRAYGTRVSEICSVKQTEQRKMGYGIFAGWSGLDAASIWAAATSGDHAIAVHLLACMVAEICDSQSSAIALWTELVHKRKERLKVEIENSTAEITNEVKRIVMSQDISRADLEAWDNSARAWVRTANAAKLKQRQRAMLRSELTGAFVNQLVDPYDSVMRAWGDAMRAMDRLVQGTPQRVDNGAILLGIEAWHLYPNMNVLSEGPDPVLQHDPLIPSTAILTIDFEARVEAESGIRWSLPLSYMRYYGPPINTEQRIAIDRSRITINQFGFVLLGCAISQWHDFLKPVPKAVSFVAKLLEALRSPITARSSWIGHLLRAAEDFETADNNERKVALKLIHYGRRHRRFICDDGDHPPPYFGLCEIKPLFHLLNGPEPRIAYLRELARHWDFSNQNCVIQYRYNEHDTEIVEYCSIMPFNEDFGCSTECEGYLRRKSRKSAVGRFGRWLTVHTKNVACRCKGPCLRPKDLQPSKKAALFKRKEVACPCWESGGCGLACHDWNKTAISDCGSLHGGLLLRRRDEINKMGEICAIAHKIASDRDPDNGKVEFGAETDLQNALVEIAYEKERLDKARAKNRVLKSMDSKYLALQFAAGCQDDRATAVIVFQDDFKNSGVDKRRGRPGSDLRQIGEFLPAKVMDVVFDANHFDFERLTEWFATDLRARHQNYVQPLRASAAAMEIYSRLGPDATIKTSITDKITLRDARWVPVHEDENVSPLRVKLSKSEAFACIAMFESGGLNIDPVGLEEVFAMTSGDSIFVASSLICDPFTQPLDNEIQRVPGNIGESGLSFLIPPPTPLVKNKTETDWSVINHSPFKGELEPNFEKTSIHLLKTGYTSEVRGMHDKGYFIDREATLREIAAQVFNGEEWIGDLNILSALRSSRLSRVACQKEHDRIPYSHVFEDDEIVNADCWDELLVEALDSDYIVMRVSGDRGSSRHSSSVEETNQWLASIASTYLPTPIDAPGPTAALAPVVS</sequence>
<reference evidence="1" key="1">
    <citation type="submission" date="2022-07" db="EMBL/GenBank/DDBJ databases">
        <title>Genome Sequence of Xylaria arbuscula.</title>
        <authorList>
            <person name="Buettner E."/>
        </authorList>
    </citation>
    <scope>NUCLEOTIDE SEQUENCE</scope>
    <source>
        <strain evidence="1">VT107</strain>
    </source>
</reference>
<comment type="caution">
    <text evidence="1">The sequence shown here is derived from an EMBL/GenBank/DDBJ whole genome shotgun (WGS) entry which is preliminary data.</text>
</comment>
<dbReference type="VEuPathDB" id="FungiDB:F4678DRAFT_480943"/>
<dbReference type="EMBL" id="JANPWZ010000449">
    <property type="protein sequence ID" value="KAJ3576910.1"/>
    <property type="molecule type" value="Genomic_DNA"/>
</dbReference>
<dbReference type="AlphaFoldDB" id="A0A9W8NI12"/>
<gene>
    <name evidence="1" type="ORF">NPX13_g3555</name>
</gene>
<dbReference type="Proteomes" id="UP001148614">
    <property type="component" value="Unassembled WGS sequence"/>
</dbReference>
<name>A0A9W8NI12_9PEZI</name>
<evidence type="ECO:0000313" key="1">
    <source>
        <dbReference type="EMBL" id="KAJ3576910.1"/>
    </source>
</evidence>
<protein>
    <submittedName>
        <fullName evidence="1">Uncharacterized protein</fullName>
    </submittedName>
</protein>
<accession>A0A9W8NI12</accession>
<proteinExistence type="predicted"/>